<dbReference type="Proteomes" id="UP000703269">
    <property type="component" value="Unassembled WGS sequence"/>
</dbReference>
<comment type="subcellular location">
    <subcellularLocation>
        <location evidence="6">Endoplasmic reticulum membrane</location>
        <topology evidence="6">Multi-pass membrane protein</topology>
    </subcellularLocation>
    <subcellularLocation>
        <location evidence="6">Endoplasmic reticulum-Golgi intermediate compartment membrane</location>
        <topology evidence="6">Multi-pass membrane protein</topology>
    </subcellularLocation>
    <subcellularLocation>
        <location evidence="6">Cytoplasmic vesicle</location>
        <location evidence="6">COPII-coated vesicle membrane</location>
        <topology evidence="6">Multi-pass membrane protein</topology>
    </subcellularLocation>
</comment>
<accession>A0A9P3FXK7</accession>
<evidence type="ECO:0000256" key="3">
    <source>
        <dbReference type="ARBA" id="ARBA00022989"/>
    </source>
</evidence>
<comment type="caution">
    <text evidence="7">The sequence shown here is derived from an EMBL/GenBank/DDBJ whole genome shotgun (WGS) entry which is preliminary data.</text>
</comment>
<keyword evidence="8" id="KW-1185">Reference proteome</keyword>
<evidence type="ECO:0000313" key="8">
    <source>
        <dbReference type="Proteomes" id="UP000703269"/>
    </source>
</evidence>
<feature type="transmembrane region" description="Helical" evidence="6">
    <location>
        <begin position="53"/>
        <end position="72"/>
    </location>
</feature>
<dbReference type="AlphaFoldDB" id="A0A9P3FXK7"/>
<dbReference type="GO" id="GO:0012507">
    <property type="term" value="C:ER to Golgi transport vesicle membrane"/>
    <property type="evidence" value="ECO:0007669"/>
    <property type="project" value="UniProtKB-SubCell"/>
</dbReference>
<keyword evidence="1 6" id="KW-0812">Transmembrane</keyword>
<dbReference type="GO" id="GO:0070072">
    <property type="term" value="P:vacuolar proton-transporting V-type ATPase complex assembly"/>
    <property type="evidence" value="ECO:0007669"/>
    <property type="project" value="UniProtKB-UniRule"/>
</dbReference>
<keyword evidence="5 6" id="KW-0968">Cytoplasmic vesicle</keyword>
<reference evidence="7 8" key="1">
    <citation type="submission" date="2021-08" db="EMBL/GenBank/DDBJ databases">
        <title>Draft Genome Sequence of Phanerochaete sordida strain YK-624.</title>
        <authorList>
            <person name="Mori T."/>
            <person name="Dohra H."/>
            <person name="Suzuki T."/>
            <person name="Kawagishi H."/>
            <person name="Hirai H."/>
        </authorList>
    </citation>
    <scope>NUCLEOTIDE SEQUENCE [LARGE SCALE GENOMIC DNA]</scope>
    <source>
        <strain evidence="7 8">YK-624</strain>
    </source>
</reference>
<dbReference type="Pfam" id="PF09446">
    <property type="entry name" value="VMA21"/>
    <property type="match status" value="1"/>
</dbReference>
<dbReference type="GO" id="GO:0005789">
    <property type="term" value="C:endoplasmic reticulum membrane"/>
    <property type="evidence" value="ECO:0007669"/>
    <property type="project" value="UniProtKB-SubCell"/>
</dbReference>
<feature type="transmembrane region" description="Helical" evidence="6">
    <location>
        <begin position="20"/>
        <end position="41"/>
    </location>
</feature>
<keyword evidence="4 6" id="KW-0472">Membrane</keyword>
<comment type="caution">
    <text evidence="6">Lacks conserved residue(s) required for the propagation of feature annotation.</text>
</comment>
<dbReference type="EMBL" id="BPQB01000001">
    <property type="protein sequence ID" value="GJE84428.1"/>
    <property type="molecule type" value="Genomic_DNA"/>
</dbReference>
<protein>
    <submittedName>
        <fullName evidence="7">VMA21 domain-containing protein</fullName>
    </submittedName>
</protein>
<evidence type="ECO:0000256" key="2">
    <source>
        <dbReference type="ARBA" id="ARBA00022824"/>
    </source>
</evidence>
<gene>
    <name evidence="7" type="ORF">PsYK624_005040</name>
</gene>
<comment type="similarity">
    <text evidence="6">Belongs to the VMA21 family.</text>
</comment>
<evidence type="ECO:0000313" key="7">
    <source>
        <dbReference type="EMBL" id="GJE84428.1"/>
    </source>
</evidence>
<dbReference type="InterPro" id="IPR019013">
    <property type="entry name" value="Vma21"/>
</dbReference>
<keyword evidence="3 6" id="KW-1133">Transmembrane helix</keyword>
<evidence type="ECO:0000256" key="4">
    <source>
        <dbReference type="ARBA" id="ARBA00023136"/>
    </source>
</evidence>
<sequence length="94" mass="9918">MSERAAVANVTAQTAEQGGVLFKLLLFSAALAIAPLSSYFLSLNYVWNGNSTYAAITAIVAANAVLVAYIAVSLQEERKAQAQPVAKAESKKDK</sequence>
<evidence type="ECO:0000256" key="6">
    <source>
        <dbReference type="HAMAP-Rule" id="MF_03058"/>
    </source>
</evidence>
<dbReference type="HAMAP" id="MF_03058">
    <property type="entry name" value="VMA21"/>
    <property type="match status" value="1"/>
</dbReference>
<evidence type="ECO:0000256" key="1">
    <source>
        <dbReference type="ARBA" id="ARBA00022692"/>
    </source>
</evidence>
<organism evidence="7 8">
    <name type="scientific">Phanerochaete sordida</name>
    <dbReference type="NCBI Taxonomy" id="48140"/>
    <lineage>
        <taxon>Eukaryota</taxon>
        <taxon>Fungi</taxon>
        <taxon>Dikarya</taxon>
        <taxon>Basidiomycota</taxon>
        <taxon>Agaricomycotina</taxon>
        <taxon>Agaricomycetes</taxon>
        <taxon>Polyporales</taxon>
        <taxon>Phanerochaetaceae</taxon>
        <taxon>Phanerochaete</taxon>
    </lineage>
</organism>
<dbReference type="GO" id="GO:0033116">
    <property type="term" value="C:endoplasmic reticulum-Golgi intermediate compartment membrane"/>
    <property type="evidence" value="ECO:0007669"/>
    <property type="project" value="UniProtKB-SubCell"/>
</dbReference>
<proteinExistence type="inferred from homology"/>
<name>A0A9P3FXK7_9APHY</name>
<evidence type="ECO:0000256" key="5">
    <source>
        <dbReference type="ARBA" id="ARBA00023329"/>
    </source>
</evidence>
<keyword evidence="2 6" id="KW-0256">Endoplasmic reticulum</keyword>
<comment type="function">
    <text evidence="6">Required for the assembly of the V0 complex of the vacuolar ATPase (V-ATPase) in the endoplasmic reticulum.</text>
</comment>